<accession>A0A9N8HXU4</accession>
<organism evidence="2 3">
    <name type="scientific">Seminavis robusta</name>
    <dbReference type="NCBI Taxonomy" id="568900"/>
    <lineage>
        <taxon>Eukaryota</taxon>
        <taxon>Sar</taxon>
        <taxon>Stramenopiles</taxon>
        <taxon>Ochrophyta</taxon>
        <taxon>Bacillariophyta</taxon>
        <taxon>Bacillariophyceae</taxon>
        <taxon>Bacillariophycidae</taxon>
        <taxon>Naviculales</taxon>
        <taxon>Naviculaceae</taxon>
        <taxon>Seminavis</taxon>
    </lineage>
</organism>
<feature type="region of interest" description="Disordered" evidence="1">
    <location>
        <begin position="38"/>
        <end position="76"/>
    </location>
</feature>
<dbReference type="Proteomes" id="UP001153069">
    <property type="component" value="Unassembled WGS sequence"/>
</dbReference>
<comment type="caution">
    <text evidence="2">The sequence shown here is derived from an EMBL/GenBank/DDBJ whole genome shotgun (WGS) entry which is preliminary data.</text>
</comment>
<proteinExistence type="predicted"/>
<gene>
    <name evidence="2" type="ORF">SEMRO_1871_G302750.1</name>
</gene>
<dbReference type="AlphaFoldDB" id="A0A9N8HXU4"/>
<feature type="compositionally biased region" description="Basic and acidic residues" evidence="1">
    <location>
        <begin position="66"/>
        <end position="76"/>
    </location>
</feature>
<dbReference type="EMBL" id="CAICTM010001869">
    <property type="protein sequence ID" value="CAB9526693.1"/>
    <property type="molecule type" value="Genomic_DNA"/>
</dbReference>
<protein>
    <submittedName>
        <fullName evidence="2">Uncharacterized protein</fullName>
    </submittedName>
</protein>
<evidence type="ECO:0000313" key="2">
    <source>
        <dbReference type="EMBL" id="CAB9526693.1"/>
    </source>
</evidence>
<reference evidence="2" key="1">
    <citation type="submission" date="2020-06" db="EMBL/GenBank/DDBJ databases">
        <authorList>
            <consortium name="Plant Systems Biology data submission"/>
        </authorList>
    </citation>
    <scope>NUCLEOTIDE SEQUENCE</scope>
    <source>
        <strain evidence="2">D6</strain>
    </source>
</reference>
<evidence type="ECO:0000256" key="1">
    <source>
        <dbReference type="SAM" id="MobiDB-lite"/>
    </source>
</evidence>
<sequence length="121" mass="13154">MALGIHTRKYRDQDQAWRVLGFVASVKKAKAKGGKILKQSGHVAAQQATSSSSSTTLEEDDDDEEESKKVADDQGKPADFHAMLDVILESLVDVQKRGFTGICDIRAGLGRIWSLSPISPL</sequence>
<keyword evidence="3" id="KW-1185">Reference proteome</keyword>
<name>A0A9N8HXU4_9STRA</name>
<evidence type="ECO:0000313" key="3">
    <source>
        <dbReference type="Proteomes" id="UP001153069"/>
    </source>
</evidence>